<gene>
    <name evidence="1" type="ORF">UFOVP764_43</name>
</gene>
<reference evidence="1" key="1">
    <citation type="submission" date="2020-04" db="EMBL/GenBank/DDBJ databases">
        <authorList>
            <person name="Chiriac C."/>
            <person name="Salcher M."/>
            <person name="Ghai R."/>
            <person name="Kavagutti S V."/>
        </authorList>
    </citation>
    <scope>NUCLEOTIDE SEQUENCE</scope>
</reference>
<accession>A0A6J5NPN6</accession>
<dbReference type="EMBL" id="LR796711">
    <property type="protein sequence ID" value="CAB4161299.1"/>
    <property type="molecule type" value="Genomic_DNA"/>
</dbReference>
<evidence type="ECO:0000313" key="1">
    <source>
        <dbReference type="EMBL" id="CAB4161299.1"/>
    </source>
</evidence>
<protein>
    <submittedName>
        <fullName evidence="1">Uncharacterized protein</fullName>
    </submittedName>
</protein>
<name>A0A6J5NPN6_9CAUD</name>
<organism evidence="1">
    <name type="scientific">uncultured Caudovirales phage</name>
    <dbReference type="NCBI Taxonomy" id="2100421"/>
    <lineage>
        <taxon>Viruses</taxon>
        <taxon>Duplodnaviria</taxon>
        <taxon>Heunggongvirae</taxon>
        <taxon>Uroviricota</taxon>
        <taxon>Caudoviricetes</taxon>
        <taxon>Peduoviridae</taxon>
        <taxon>Maltschvirus</taxon>
        <taxon>Maltschvirus maltsch</taxon>
    </lineage>
</organism>
<proteinExistence type="predicted"/>
<sequence length="125" mass="13899">MSKVFNAFAVRTDIVVIGRNPEMADYNNRDGSIFGYAAYVEASNDYGDTRELFVCSSACEAEAAQKADALAQRLTARFEALGKQPVGFAAWRQGRAIYGSEAWVEYGNEDELACERRELADEFAY</sequence>